<reference evidence="2 3" key="1">
    <citation type="submission" date="2019-03" db="EMBL/GenBank/DDBJ databases">
        <title>This is whole genome sequence of Paenibacillus sp MS74 strain.</title>
        <authorList>
            <person name="Trinh H.N."/>
        </authorList>
    </citation>
    <scope>NUCLEOTIDE SEQUENCE [LARGE SCALE GENOMIC DNA]</scope>
    <source>
        <strain evidence="2 3">MS74</strain>
    </source>
</reference>
<dbReference type="Proteomes" id="UP000295636">
    <property type="component" value="Unassembled WGS sequence"/>
</dbReference>
<gene>
    <name evidence="2" type="ORF">E1757_02210</name>
</gene>
<dbReference type="GO" id="GO:0016853">
    <property type="term" value="F:isomerase activity"/>
    <property type="evidence" value="ECO:0007669"/>
    <property type="project" value="UniProtKB-KW"/>
</dbReference>
<evidence type="ECO:0000313" key="3">
    <source>
        <dbReference type="Proteomes" id="UP000295636"/>
    </source>
</evidence>
<protein>
    <submittedName>
        <fullName evidence="2">Sugar phosphate isomerase/epimerase</fullName>
    </submittedName>
</protein>
<dbReference type="SUPFAM" id="SSF51658">
    <property type="entry name" value="Xylose isomerase-like"/>
    <property type="match status" value="1"/>
</dbReference>
<organism evidence="2 3">
    <name type="scientific">Paenibacillus piri</name>
    <dbReference type="NCBI Taxonomy" id="2547395"/>
    <lineage>
        <taxon>Bacteria</taxon>
        <taxon>Bacillati</taxon>
        <taxon>Bacillota</taxon>
        <taxon>Bacilli</taxon>
        <taxon>Bacillales</taxon>
        <taxon>Paenibacillaceae</taxon>
        <taxon>Paenibacillus</taxon>
    </lineage>
</organism>
<feature type="domain" description="Xylose isomerase-like TIM barrel" evidence="1">
    <location>
        <begin position="22"/>
        <end position="265"/>
    </location>
</feature>
<dbReference type="PANTHER" id="PTHR12110:SF53">
    <property type="entry name" value="BLR5974 PROTEIN"/>
    <property type="match status" value="1"/>
</dbReference>
<dbReference type="InterPro" id="IPR036237">
    <property type="entry name" value="Xyl_isomerase-like_sf"/>
</dbReference>
<dbReference type="RefSeq" id="WP_133225176.1">
    <property type="nucleotide sequence ID" value="NZ_SMRT01000001.1"/>
</dbReference>
<dbReference type="Pfam" id="PF01261">
    <property type="entry name" value="AP_endonuc_2"/>
    <property type="match status" value="1"/>
</dbReference>
<dbReference type="InterPro" id="IPR013022">
    <property type="entry name" value="Xyl_isomerase-like_TIM-brl"/>
</dbReference>
<dbReference type="PANTHER" id="PTHR12110">
    <property type="entry name" value="HYDROXYPYRUVATE ISOMERASE"/>
    <property type="match status" value="1"/>
</dbReference>
<dbReference type="InterPro" id="IPR050312">
    <property type="entry name" value="IolE/XylAMocC-like"/>
</dbReference>
<sequence>MQKVTLTGFADEISPDLEVQLAVLKSEGISHIEFRGVNGVNVLKLTDAELNEVKRRLDEEGFRISSVGSPLGKYGIRDDFAEELERANRACEIANRFGSPYIRVFSYFIPEGDEHAVHRAEVVSRMRQLVAVAERHQVTLLLENESAVYGDTDDRCLDILSACGSPRLRLAFDPGNFVMNRVKPVSEALPKLKEYMDYVHIKDASAERRIFVPAGAGDGELPSFIRHLKNTGYSGFLSIEPHLHKYLPEQDDPGRFVQAAQALKRLLEAEGIDWN</sequence>
<dbReference type="OrthoDB" id="9815124at2"/>
<evidence type="ECO:0000313" key="2">
    <source>
        <dbReference type="EMBL" id="TDG00467.1"/>
    </source>
</evidence>
<accession>A0A4R5KXB1</accession>
<comment type="caution">
    <text evidence="2">The sequence shown here is derived from an EMBL/GenBank/DDBJ whole genome shotgun (WGS) entry which is preliminary data.</text>
</comment>
<keyword evidence="3" id="KW-1185">Reference proteome</keyword>
<evidence type="ECO:0000259" key="1">
    <source>
        <dbReference type="Pfam" id="PF01261"/>
    </source>
</evidence>
<keyword evidence="2" id="KW-0413">Isomerase</keyword>
<dbReference type="Gene3D" id="3.20.20.150">
    <property type="entry name" value="Divalent-metal-dependent TIM barrel enzymes"/>
    <property type="match status" value="1"/>
</dbReference>
<dbReference type="EMBL" id="SMRT01000001">
    <property type="protein sequence ID" value="TDG00467.1"/>
    <property type="molecule type" value="Genomic_DNA"/>
</dbReference>
<dbReference type="AlphaFoldDB" id="A0A4R5KXB1"/>
<proteinExistence type="predicted"/>
<name>A0A4R5KXB1_9BACL</name>